<protein>
    <submittedName>
        <fullName evidence="1">Uncharacterized protein</fullName>
    </submittedName>
</protein>
<name>A0A4P2PWS3_SORCE</name>
<reference evidence="1 2" key="1">
    <citation type="submission" date="2015-09" db="EMBL/GenBank/DDBJ databases">
        <title>Sorangium comparison.</title>
        <authorList>
            <person name="Zaburannyi N."/>
            <person name="Bunk B."/>
            <person name="Overmann J."/>
            <person name="Mueller R."/>
        </authorList>
    </citation>
    <scope>NUCLEOTIDE SEQUENCE [LARGE SCALE GENOMIC DNA]</scope>
    <source>
        <strain evidence="1 2">So ceGT47</strain>
    </source>
</reference>
<dbReference type="EMBL" id="CP012670">
    <property type="protein sequence ID" value="AUX20913.1"/>
    <property type="molecule type" value="Genomic_DNA"/>
</dbReference>
<organism evidence="1 2">
    <name type="scientific">Sorangium cellulosum</name>
    <name type="common">Polyangium cellulosum</name>
    <dbReference type="NCBI Taxonomy" id="56"/>
    <lineage>
        <taxon>Bacteria</taxon>
        <taxon>Pseudomonadati</taxon>
        <taxon>Myxococcota</taxon>
        <taxon>Polyangia</taxon>
        <taxon>Polyangiales</taxon>
        <taxon>Polyangiaceae</taxon>
        <taxon>Sorangium</taxon>
    </lineage>
</organism>
<proteinExistence type="predicted"/>
<dbReference type="RefSeq" id="WP_129346306.1">
    <property type="nucleotide sequence ID" value="NZ_CP012670.1"/>
</dbReference>
<gene>
    <name evidence="1" type="ORF">SOCEGT47_013890</name>
</gene>
<dbReference type="AlphaFoldDB" id="A0A4P2PWS3"/>
<accession>A0A4P2PWS3</accession>
<evidence type="ECO:0000313" key="2">
    <source>
        <dbReference type="Proteomes" id="UP000295781"/>
    </source>
</evidence>
<sequence length="69" mass="7555">MDASFGRITTLGATHCGVHDIDLIEAGDGRAEASRRLQRIVERPGGQAERIEARRFERAGLEHLSGGRQ</sequence>
<dbReference type="Proteomes" id="UP000295781">
    <property type="component" value="Chromosome"/>
</dbReference>
<evidence type="ECO:0000313" key="1">
    <source>
        <dbReference type="EMBL" id="AUX20913.1"/>
    </source>
</evidence>